<reference evidence="6 7" key="1">
    <citation type="journal article" date="2016" name="Nat. Commun.">
        <title>Thousands of microbial genomes shed light on interconnected biogeochemical processes in an aquifer system.</title>
        <authorList>
            <person name="Anantharaman K."/>
            <person name="Brown C.T."/>
            <person name="Hug L.A."/>
            <person name="Sharon I."/>
            <person name="Castelle C.J."/>
            <person name="Probst A.J."/>
            <person name="Thomas B.C."/>
            <person name="Singh A."/>
            <person name="Wilkins M.J."/>
            <person name="Karaoz U."/>
            <person name="Brodie E.L."/>
            <person name="Williams K.H."/>
            <person name="Hubbard S.S."/>
            <person name="Banfield J.F."/>
        </authorList>
    </citation>
    <scope>NUCLEOTIDE SEQUENCE [LARGE SCALE GENOMIC DNA]</scope>
</reference>
<dbReference type="InterPro" id="IPR001705">
    <property type="entry name" value="Ribosomal_bL33"/>
</dbReference>
<dbReference type="HAMAP" id="MF_00294">
    <property type="entry name" value="Ribosomal_bL33"/>
    <property type="match status" value="1"/>
</dbReference>
<dbReference type="Pfam" id="PF00471">
    <property type="entry name" value="Ribosomal_L33"/>
    <property type="match status" value="1"/>
</dbReference>
<evidence type="ECO:0000256" key="2">
    <source>
        <dbReference type="ARBA" id="ARBA00022980"/>
    </source>
</evidence>
<dbReference type="GO" id="GO:0006412">
    <property type="term" value="P:translation"/>
    <property type="evidence" value="ECO:0007669"/>
    <property type="project" value="UniProtKB-UniRule"/>
</dbReference>
<dbReference type="GO" id="GO:1990904">
    <property type="term" value="C:ribonucleoprotein complex"/>
    <property type="evidence" value="ECO:0007669"/>
    <property type="project" value="UniProtKB-KW"/>
</dbReference>
<evidence type="ECO:0000313" key="7">
    <source>
        <dbReference type="Proteomes" id="UP000178170"/>
    </source>
</evidence>
<comment type="similarity">
    <text evidence="1 5">Belongs to the bacterial ribosomal protein bL33 family.</text>
</comment>
<dbReference type="Gene3D" id="2.20.28.120">
    <property type="entry name" value="Ribosomal protein L33"/>
    <property type="match status" value="1"/>
</dbReference>
<dbReference type="SUPFAM" id="SSF57829">
    <property type="entry name" value="Zn-binding ribosomal proteins"/>
    <property type="match status" value="1"/>
</dbReference>
<dbReference type="AlphaFoldDB" id="A0A1G2QUG1"/>
<protein>
    <recommendedName>
        <fullName evidence="4 5">Large ribosomal subunit protein bL33</fullName>
    </recommendedName>
</protein>
<evidence type="ECO:0000313" key="6">
    <source>
        <dbReference type="EMBL" id="OHA64057.1"/>
    </source>
</evidence>
<sequence length="54" mass="6482">MAAKKKPFIKFQCATCKEVNYFIKKSKEKAETKLELQKFCKRCRKRTAHKETKK</sequence>
<evidence type="ECO:0000256" key="3">
    <source>
        <dbReference type="ARBA" id="ARBA00023274"/>
    </source>
</evidence>
<dbReference type="EMBL" id="MHTS01000022">
    <property type="protein sequence ID" value="OHA64057.1"/>
    <property type="molecule type" value="Genomic_DNA"/>
</dbReference>
<comment type="caution">
    <text evidence="6">The sequence shown here is derived from an EMBL/GenBank/DDBJ whole genome shotgun (WGS) entry which is preliminary data.</text>
</comment>
<dbReference type="GO" id="GO:0005840">
    <property type="term" value="C:ribosome"/>
    <property type="evidence" value="ECO:0007669"/>
    <property type="project" value="UniProtKB-KW"/>
</dbReference>
<accession>A0A1G2QUG1</accession>
<dbReference type="Proteomes" id="UP000178170">
    <property type="component" value="Unassembled WGS sequence"/>
</dbReference>
<keyword evidence="2 5" id="KW-0689">Ribosomal protein</keyword>
<gene>
    <name evidence="5" type="primary">rpmG</name>
    <name evidence="6" type="ORF">A2843_01950</name>
</gene>
<dbReference type="NCBIfam" id="NF001764">
    <property type="entry name" value="PRK00504.1"/>
    <property type="match status" value="1"/>
</dbReference>
<dbReference type="NCBIfam" id="TIGR01023">
    <property type="entry name" value="rpmG_bact"/>
    <property type="match status" value="1"/>
</dbReference>
<dbReference type="InterPro" id="IPR011332">
    <property type="entry name" value="Ribosomal_zn-bd"/>
</dbReference>
<dbReference type="GO" id="GO:0003735">
    <property type="term" value="F:structural constituent of ribosome"/>
    <property type="evidence" value="ECO:0007669"/>
    <property type="project" value="InterPro"/>
</dbReference>
<keyword evidence="3 5" id="KW-0687">Ribonucleoprotein</keyword>
<proteinExistence type="inferred from homology"/>
<evidence type="ECO:0000256" key="1">
    <source>
        <dbReference type="ARBA" id="ARBA00007596"/>
    </source>
</evidence>
<dbReference type="GO" id="GO:0005737">
    <property type="term" value="C:cytoplasm"/>
    <property type="evidence" value="ECO:0007669"/>
    <property type="project" value="UniProtKB-ARBA"/>
</dbReference>
<dbReference type="InterPro" id="IPR038584">
    <property type="entry name" value="Ribosomal_bL33_sf"/>
</dbReference>
<evidence type="ECO:0000256" key="5">
    <source>
        <dbReference type="HAMAP-Rule" id="MF_00294"/>
    </source>
</evidence>
<name>A0A1G2QUG1_9BACT</name>
<organism evidence="6 7">
    <name type="scientific">Candidatus Wildermuthbacteria bacterium RIFCSPHIGHO2_01_FULL_48_27b</name>
    <dbReference type="NCBI Taxonomy" id="1802447"/>
    <lineage>
        <taxon>Bacteria</taxon>
        <taxon>Candidatus Wildermuthiibacteriota</taxon>
    </lineage>
</organism>
<evidence type="ECO:0000256" key="4">
    <source>
        <dbReference type="ARBA" id="ARBA00035176"/>
    </source>
</evidence>